<protein>
    <submittedName>
        <fullName evidence="2">Uncharacterized protein</fullName>
    </submittedName>
</protein>
<dbReference type="AlphaFoldDB" id="A0A3L8SB04"/>
<evidence type="ECO:0000313" key="3">
    <source>
        <dbReference type="Proteomes" id="UP000276834"/>
    </source>
</evidence>
<accession>A0A3L8SB04</accession>
<evidence type="ECO:0000256" key="1">
    <source>
        <dbReference type="SAM" id="MobiDB-lite"/>
    </source>
</evidence>
<gene>
    <name evidence="2" type="ORF">DV515_00010001</name>
</gene>
<name>A0A3L8SB04_CHLGU</name>
<dbReference type="Proteomes" id="UP000276834">
    <property type="component" value="Unassembled WGS sequence"/>
</dbReference>
<dbReference type="EMBL" id="QUSF01000033">
    <property type="protein sequence ID" value="RLV99375.1"/>
    <property type="molecule type" value="Genomic_DNA"/>
</dbReference>
<organism evidence="2 3">
    <name type="scientific">Chloebia gouldiae</name>
    <name type="common">Gouldian finch</name>
    <name type="synonym">Erythrura gouldiae</name>
    <dbReference type="NCBI Taxonomy" id="44316"/>
    <lineage>
        <taxon>Eukaryota</taxon>
        <taxon>Metazoa</taxon>
        <taxon>Chordata</taxon>
        <taxon>Craniata</taxon>
        <taxon>Vertebrata</taxon>
        <taxon>Euteleostomi</taxon>
        <taxon>Archelosauria</taxon>
        <taxon>Archosauria</taxon>
        <taxon>Dinosauria</taxon>
        <taxon>Saurischia</taxon>
        <taxon>Theropoda</taxon>
        <taxon>Coelurosauria</taxon>
        <taxon>Aves</taxon>
        <taxon>Neognathae</taxon>
        <taxon>Neoaves</taxon>
        <taxon>Telluraves</taxon>
        <taxon>Australaves</taxon>
        <taxon>Passeriformes</taxon>
        <taxon>Passeroidea</taxon>
        <taxon>Passeridae</taxon>
        <taxon>Chloebia</taxon>
    </lineage>
</organism>
<reference evidence="2 3" key="1">
    <citation type="journal article" date="2018" name="Proc. R. Soc. B">
        <title>A non-coding region near Follistatin controls head colour polymorphism in the Gouldian finch.</title>
        <authorList>
            <person name="Toomey M.B."/>
            <person name="Marques C.I."/>
            <person name="Andrade P."/>
            <person name="Araujo P.M."/>
            <person name="Sabatino S."/>
            <person name="Gazda M.A."/>
            <person name="Afonso S."/>
            <person name="Lopes R.J."/>
            <person name="Corbo J.C."/>
            <person name="Carneiro M."/>
        </authorList>
    </citation>
    <scope>NUCLEOTIDE SEQUENCE [LARGE SCALE GENOMIC DNA]</scope>
    <source>
        <strain evidence="2">Red01</strain>
        <tissue evidence="2">Muscle</tissue>
    </source>
</reference>
<feature type="region of interest" description="Disordered" evidence="1">
    <location>
        <begin position="1"/>
        <end position="46"/>
    </location>
</feature>
<proteinExistence type="predicted"/>
<evidence type="ECO:0000313" key="2">
    <source>
        <dbReference type="EMBL" id="RLV99375.1"/>
    </source>
</evidence>
<keyword evidence="3" id="KW-1185">Reference proteome</keyword>
<sequence length="247" mass="26528">MLMEKLMSATSREQRGDHSRRGLATRRAADTQCKMDSPLSRSPGRRVLRGVGLPMTLPSSALGGPQRLLEYWGTPPQSSSLLPLPPKHGGFQWPASGRTSPWELPEEPRRLGVDPVLDCQLEVGGSACPCARNRFTSSSPANSARMVVLPSTHLRARARCEQSTCTEKGNILEKVPAGSAGFSPQPVPLLGGFPQAEVPLSTAAEGEEGSPQEASLLLFYEVFHKTVAIPGPSSGDRFGWALDWCDG</sequence>
<comment type="caution">
    <text evidence="2">The sequence shown here is derived from an EMBL/GenBank/DDBJ whole genome shotgun (WGS) entry which is preliminary data.</text>
</comment>
<dbReference type="OrthoDB" id="9380505at2759"/>